<sequence length="412" mass="44236">MSLLSTARGAWRALTPEPVRRLAQPILGPALEAYVRHQARAPHDAETSAGPIRVVGDFGGSYGIAASAKLAVRAFEALGAPVEQVDIAGAKLDWIGGSEAARTPGPWIFHVNAPELLAALAFLGPKNVRGPRYGYWAWELPRAPKSWLKDAAFLEEVWVPSAFTGAALTGAKAPVRVVPHPLFIEDYRDVVPARRDERFTAVTLFDFKSSAARKNPEAMIAAFAQAFPDDPTARLVIKTQNGAAFPDFLARLRAQAPANVEVLDVVWPYAQVKSLIASADVLISLHRAEGFGLTMAEAMALGTPVIGTGWSGNVDFMDETCSLVIPSQPIAVDDPQGIYRGQTWADPDVEAAAQALRRLRADRELAARLSEAGKRRVAEQLSPQAWFATLPDGVQRAALAAAGAARRAQSSR</sequence>
<dbReference type="PANTHER" id="PTHR46656:SF3">
    <property type="entry name" value="PUTATIVE-RELATED"/>
    <property type="match status" value="1"/>
</dbReference>
<evidence type="ECO:0000259" key="1">
    <source>
        <dbReference type="Pfam" id="PF00534"/>
    </source>
</evidence>
<dbReference type="SUPFAM" id="SSF53756">
    <property type="entry name" value="UDP-Glycosyltransferase/glycogen phosphorylase"/>
    <property type="match status" value="1"/>
</dbReference>
<keyword evidence="3" id="KW-1185">Reference proteome</keyword>
<dbReference type="PANTHER" id="PTHR46656">
    <property type="entry name" value="PUTATIVE-RELATED"/>
    <property type="match status" value="1"/>
</dbReference>
<dbReference type="Proteomes" id="UP000530564">
    <property type="component" value="Unassembled WGS sequence"/>
</dbReference>
<dbReference type="Pfam" id="PF00534">
    <property type="entry name" value="Glycos_transf_1"/>
    <property type="match status" value="1"/>
</dbReference>
<organism evidence="2 3">
    <name type="scientific">Phenylobacterium haematophilum</name>
    <dbReference type="NCBI Taxonomy" id="98513"/>
    <lineage>
        <taxon>Bacteria</taxon>
        <taxon>Pseudomonadati</taxon>
        <taxon>Pseudomonadota</taxon>
        <taxon>Alphaproteobacteria</taxon>
        <taxon>Caulobacterales</taxon>
        <taxon>Caulobacteraceae</taxon>
        <taxon>Phenylobacterium</taxon>
    </lineage>
</organism>
<gene>
    <name evidence="2" type="ORF">GGQ61_002271</name>
</gene>
<name>A0A840A1L1_9CAUL</name>
<dbReference type="EMBL" id="JACIDK010000003">
    <property type="protein sequence ID" value="MBB3891543.1"/>
    <property type="molecule type" value="Genomic_DNA"/>
</dbReference>
<comment type="caution">
    <text evidence="2">The sequence shown here is derived from an EMBL/GenBank/DDBJ whole genome shotgun (WGS) entry which is preliminary data.</text>
</comment>
<dbReference type="AlphaFoldDB" id="A0A840A1L1"/>
<dbReference type="InterPro" id="IPR001296">
    <property type="entry name" value="Glyco_trans_1"/>
</dbReference>
<proteinExistence type="predicted"/>
<evidence type="ECO:0000313" key="2">
    <source>
        <dbReference type="EMBL" id="MBB3891543.1"/>
    </source>
</evidence>
<evidence type="ECO:0000313" key="3">
    <source>
        <dbReference type="Proteomes" id="UP000530564"/>
    </source>
</evidence>
<reference evidence="2 3" key="1">
    <citation type="submission" date="2020-08" db="EMBL/GenBank/DDBJ databases">
        <title>Genomic Encyclopedia of Type Strains, Phase IV (KMG-IV): sequencing the most valuable type-strain genomes for metagenomic binning, comparative biology and taxonomic classification.</title>
        <authorList>
            <person name="Goeker M."/>
        </authorList>
    </citation>
    <scope>NUCLEOTIDE SEQUENCE [LARGE SCALE GENOMIC DNA]</scope>
    <source>
        <strain evidence="2 3">DSM 21793</strain>
    </source>
</reference>
<keyword evidence="2" id="KW-0808">Transferase</keyword>
<dbReference type="RefSeq" id="WP_183772618.1">
    <property type="nucleotide sequence ID" value="NZ_JACIDK010000003.1"/>
</dbReference>
<accession>A0A840A1L1</accession>
<dbReference type="Gene3D" id="3.40.50.2000">
    <property type="entry name" value="Glycogen Phosphorylase B"/>
    <property type="match status" value="1"/>
</dbReference>
<feature type="domain" description="Glycosyl transferase family 1" evidence="1">
    <location>
        <begin position="212"/>
        <end position="375"/>
    </location>
</feature>
<dbReference type="CDD" id="cd03801">
    <property type="entry name" value="GT4_PimA-like"/>
    <property type="match status" value="1"/>
</dbReference>
<protein>
    <submittedName>
        <fullName evidence="2">Glycosyltransferase involved in cell wall biosynthesis</fullName>
    </submittedName>
</protein>
<dbReference type="GO" id="GO:0016757">
    <property type="term" value="F:glycosyltransferase activity"/>
    <property type="evidence" value="ECO:0007669"/>
    <property type="project" value="InterPro"/>
</dbReference>